<dbReference type="Proteomes" id="UP000012179">
    <property type="component" value="Chromosome"/>
</dbReference>
<dbReference type="KEGG" id="nlc:EBAPG3_009540"/>
<accession>A0A1W6SQC8</accession>
<protein>
    <submittedName>
        <fullName evidence="1">Uncharacterized protein</fullName>
    </submittedName>
</protein>
<sequence>MRNLKLGNRRFCTQVKVPSDFQSVLLRGRLAGLALDEYDILVRLLKGFEAAVKLGMFSDVDTVREGATSEILSYSAAPPSFQFELNLCCQHPSALRVLINMFYHALGSKGGDIVHISLDSGIDVVSAYFTEYEVMKAEYISLYNHLPFKVIFASEECMAVDPVIRVIFAAAVLPETFVHFRDAIKIWDFILLYGGYNNQSDKLIDLPLSEAEIYLLSPTILEHPIFNILQSSAYFSSFCRICARIARISQPIRAIEIQ</sequence>
<dbReference type="RefSeq" id="WP_040851401.1">
    <property type="nucleotide sequence ID" value="NZ_CP021106.3"/>
</dbReference>
<name>A0A1W6SQC8_9PROT</name>
<dbReference type="EMBL" id="CP021106">
    <property type="protein sequence ID" value="ARO87991.1"/>
    <property type="molecule type" value="Genomic_DNA"/>
</dbReference>
<dbReference type="AlphaFoldDB" id="A0A1W6SQC8"/>
<evidence type="ECO:0000313" key="1">
    <source>
        <dbReference type="EMBL" id="ARO87991.1"/>
    </source>
</evidence>
<keyword evidence="2" id="KW-1185">Reference proteome</keyword>
<gene>
    <name evidence="1" type="ORF">EBAPG3_009540</name>
</gene>
<evidence type="ECO:0000313" key="2">
    <source>
        <dbReference type="Proteomes" id="UP000012179"/>
    </source>
</evidence>
<reference evidence="1 2" key="1">
    <citation type="journal article" date="2015" name="Int. J. Syst. Evol. Microbiol.">
        <title>Nitrosospira lacus sp. nov., a psychrotolerant, ammonia-oxidizing bacterium from sandy lake sediment.</title>
        <authorList>
            <person name="Urakawa H."/>
            <person name="Garcia J.C."/>
            <person name="Nielsen J.L."/>
            <person name="Le V.Q."/>
            <person name="Kozlowski J.A."/>
            <person name="Stein L.Y."/>
            <person name="Lim C.K."/>
            <person name="Pommerening-Roser A."/>
            <person name="Martens-Habbena W."/>
            <person name="Stahl D.A."/>
            <person name="Klotz M.G."/>
        </authorList>
    </citation>
    <scope>NUCLEOTIDE SEQUENCE [LARGE SCALE GENOMIC DNA]</scope>
    <source>
        <strain evidence="1 2">APG3</strain>
    </source>
</reference>
<proteinExistence type="predicted"/>
<organism evidence="1 2">
    <name type="scientific">Nitrosospira lacus</name>
    <dbReference type="NCBI Taxonomy" id="1288494"/>
    <lineage>
        <taxon>Bacteria</taxon>
        <taxon>Pseudomonadati</taxon>
        <taxon>Pseudomonadota</taxon>
        <taxon>Betaproteobacteria</taxon>
        <taxon>Nitrosomonadales</taxon>
        <taxon>Nitrosomonadaceae</taxon>
        <taxon>Nitrosospira</taxon>
    </lineage>
</organism>